<dbReference type="Gene3D" id="3.40.50.1000">
    <property type="entry name" value="HAD superfamily/HAD-like"/>
    <property type="match status" value="1"/>
</dbReference>
<dbReference type="InterPro" id="IPR006439">
    <property type="entry name" value="HAD-SF_hydro_IA"/>
</dbReference>
<evidence type="ECO:0000313" key="5">
    <source>
        <dbReference type="EMBL" id="RGE69612.1"/>
    </source>
</evidence>
<dbReference type="SUPFAM" id="SSF56784">
    <property type="entry name" value="HAD-like"/>
    <property type="match status" value="1"/>
</dbReference>
<dbReference type="Proteomes" id="UP000196386">
    <property type="component" value="Unassembled WGS sequence"/>
</dbReference>
<dbReference type="InterPro" id="IPR010021">
    <property type="entry name" value="PGPP1/Gep4"/>
</dbReference>
<dbReference type="NCBIfam" id="TIGR01549">
    <property type="entry name" value="HAD-SF-IA-v1"/>
    <property type="match status" value="1"/>
</dbReference>
<dbReference type="InterPro" id="IPR023214">
    <property type="entry name" value="HAD_sf"/>
</dbReference>
<dbReference type="EMBL" id="NFKP01000020">
    <property type="protein sequence ID" value="OUP68228.1"/>
    <property type="molecule type" value="Genomic_DNA"/>
</dbReference>
<dbReference type="Proteomes" id="UP000260828">
    <property type="component" value="Unassembled WGS sequence"/>
</dbReference>
<evidence type="ECO:0000256" key="3">
    <source>
        <dbReference type="ARBA" id="ARBA00022842"/>
    </source>
</evidence>
<dbReference type="NCBIfam" id="TIGR01668">
    <property type="entry name" value="YqeG_hyp_ppase"/>
    <property type="match status" value="1"/>
</dbReference>
<keyword evidence="2" id="KW-0378">Hydrolase</keyword>
<dbReference type="GO" id="GO:0008962">
    <property type="term" value="F:phosphatidylglycerophosphatase activity"/>
    <property type="evidence" value="ECO:0007669"/>
    <property type="project" value="InterPro"/>
</dbReference>
<reference evidence="6" key="1">
    <citation type="submission" date="2017-04" db="EMBL/GenBank/DDBJ databases">
        <title>Function of individual gut microbiota members based on whole genome sequencing of pure cultures obtained from chicken caecum.</title>
        <authorList>
            <person name="Medvecky M."/>
            <person name="Cejkova D."/>
            <person name="Polansky O."/>
            <person name="Karasova D."/>
            <person name="Kubasova T."/>
            <person name="Cizek A."/>
            <person name="Rychlik I."/>
        </authorList>
    </citation>
    <scope>NUCLEOTIDE SEQUENCE [LARGE SCALE GENOMIC DNA]</scope>
    <source>
        <strain evidence="6">An175</strain>
    </source>
</reference>
<comment type="caution">
    <text evidence="4">The sequence shown here is derived from an EMBL/GenBank/DDBJ whole genome shotgun (WGS) entry which is preliminary data.</text>
</comment>
<reference evidence="4" key="2">
    <citation type="journal article" date="2018" name="BMC Genomics">
        <title>Whole genome sequencing and function prediction of 133 gut anaerobes isolated from chicken caecum in pure cultures.</title>
        <authorList>
            <person name="Medvecky M."/>
            <person name="Cejkova D."/>
            <person name="Polansky O."/>
            <person name="Karasova D."/>
            <person name="Kubasova T."/>
            <person name="Cizek A."/>
            <person name="Rychlik I."/>
        </authorList>
    </citation>
    <scope>NUCLEOTIDE SEQUENCE</scope>
    <source>
        <strain evidence="4">An175</strain>
    </source>
</reference>
<dbReference type="InterPro" id="IPR051400">
    <property type="entry name" value="HAD-like_hydrolase"/>
</dbReference>
<dbReference type="EMBL" id="QVME01000001">
    <property type="protein sequence ID" value="RGE69612.1"/>
    <property type="molecule type" value="Genomic_DNA"/>
</dbReference>
<evidence type="ECO:0000256" key="1">
    <source>
        <dbReference type="ARBA" id="ARBA00001946"/>
    </source>
</evidence>
<evidence type="ECO:0000256" key="2">
    <source>
        <dbReference type="ARBA" id="ARBA00022801"/>
    </source>
</evidence>
<proteinExistence type="predicted"/>
<comment type="cofactor">
    <cofactor evidence="1">
        <name>Mg(2+)</name>
        <dbReference type="ChEBI" id="CHEBI:18420"/>
    </cofactor>
</comment>
<reference evidence="5 7" key="3">
    <citation type="submission" date="2018-08" db="EMBL/GenBank/DDBJ databases">
        <title>A genome reference for cultivated species of the human gut microbiota.</title>
        <authorList>
            <person name="Zou Y."/>
            <person name="Xue W."/>
            <person name="Luo G."/>
        </authorList>
    </citation>
    <scope>NUCLEOTIDE SEQUENCE [LARGE SCALE GENOMIC DNA]</scope>
    <source>
        <strain evidence="5 7">TF05-12AC</strain>
    </source>
</reference>
<dbReference type="InterPro" id="IPR036412">
    <property type="entry name" value="HAD-like_sf"/>
</dbReference>
<dbReference type="NCBIfam" id="TIGR01509">
    <property type="entry name" value="HAD-SF-IA-v3"/>
    <property type="match status" value="1"/>
</dbReference>
<name>A0A1Y4EF27_9FIRM</name>
<protein>
    <submittedName>
        <fullName evidence="5">YqeG family HAD IIIA-type phosphatase</fullName>
    </submittedName>
</protein>
<dbReference type="InterPro" id="IPR006549">
    <property type="entry name" value="HAD-SF_hydro_IIIA"/>
</dbReference>
<dbReference type="NCBIfam" id="TIGR01662">
    <property type="entry name" value="HAD-SF-IIIA"/>
    <property type="match status" value="1"/>
</dbReference>
<accession>A0A1Y4EF27</accession>
<dbReference type="AlphaFoldDB" id="A0A1Y4EF27"/>
<organism evidence="4 6">
    <name type="scientific">Anaerotruncus colihominis</name>
    <dbReference type="NCBI Taxonomy" id="169435"/>
    <lineage>
        <taxon>Bacteria</taxon>
        <taxon>Bacillati</taxon>
        <taxon>Bacillota</taxon>
        <taxon>Clostridia</taxon>
        <taxon>Eubacteriales</taxon>
        <taxon>Oscillospiraceae</taxon>
        <taxon>Anaerotruncus</taxon>
    </lineage>
</organism>
<keyword evidence="3" id="KW-0460">Magnesium</keyword>
<dbReference type="Pfam" id="PF00702">
    <property type="entry name" value="Hydrolase"/>
    <property type="match status" value="1"/>
</dbReference>
<sequence length="212" mass="23571">MCAASIAAQMQLWTRNRPVRENEKQGVVEALFNLFPDYFAKDVTCIDGSLLDRLNIQAVITDIDNTLALVDAPDPEPQAREWLDFLNRYGCQTAMISNNDPPRVKAFAKLFDAPYAAHAQKPASGAFLELARRLGVEPERCMVVGDQMFTDIMGGNRAGMHTVLVEPLGSELDHAQFRIRRWAEKLLLAVYKRVTHGRSLSGQNPSGADVTL</sequence>
<evidence type="ECO:0000313" key="4">
    <source>
        <dbReference type="EMBL" id="OUP68228.1"/>
    </source>
</evidence>
<evidence type="ECO:0000313" key="6">
    <source>
        <dbReference type="Proteomes" id="UP000196386"/>
    </source>
</evidence>
<evidence type="ECO:0000313" key="7">
    <source>
        <dbReference type="Proteomes" id="UP000260828"/>
    </source>
</evidence>
<dbReference type="GO" id="GO:0044281">
    <property type="term" value="P:small molecule metabolic process"/>
    <property type="evidence" value="ECO:0007669"/>
    <property type="project" value="UniProtKB-ARBA"/>
</dbReference>
<gene>
    <name evidence="4" type="ORF">B5F11_14195</name>
    <name evidence="5" type="ORF">DXC40_00640</name>
</gene>
<dbReference type="PANTHER" id="PTHR46470">
    <property type="entry name" value="N-ACYLNEURAMINATE-9-PHOSPHATASE"/>
    <property type="match status" value="1"/>
</dbReference>